<evidence type="ECO:0000256" key="3">
    <source>
        <dbReference type="PROSITE-ProRule" id="PRU00284"/>
    </source>
</evidence>
<protein>
    <submittedName>
        <fullName evidence="7">Methyl-accepting chemotaxis protein</fullName>
    </submittedName>
</protein>
<dbReference type="PANTHER" id="PTHR32089:SF112">
    <property type="entry name" value="LYSOZYME-LIKE PROTEIN-RELATED"/>
    <property type="match status" value="1"/>
</dbReference>
<dbReference type="Proteomes" id="UP000179284">
    <property type="component" value="Chromosome I"/>
</dbReference>
<proteinExistence type="inferred from homology"/>
<keyword evidence="8" id="KW-1185">Reference proteome</keyword>
<evidence type="ECO:0000256" key="2">
    <source>
        <dbReference type="ARBA" id="ARBA00029447"/>
    </source>
</evidence>
<dbReference type="Pfam" id="PF00015">
    <property type="entry name" value="MCPsignal"/>
    <property type="match status" value="1"/>
</dbReference>
<dbReference type="InterPro" id="IPR004089">
    <property type="entry name" value="MCPsignal_dom"/>
</dbReference>
<evidence type="ECO:0000313" key="7">
    <source>
        <dbReference type="EMBL" id="AOZ95317.1"/>
    </source>
</evidence>
<feature type="transmembrane region" description="Helical" evidence="4">
    <location>
        <begin position="199"/>
        <end position="217"/>
    </location>
</feature>
<feature type="domain" description="Methyl-accepting transducer" evidence="5">
    <location>
        <begin position="280"/>
        <end position="552"/>
    </location>
</feature>
<evidence type="ECO:0000256" key="1">
    <source>
        <dbReference type="ARBA" id="ARBA00023224"/>
    </source>
</evidence>
<organism evidence="7 8">
    <name type="scientific">Butyrivibrio hungatei</name>
    <dbReference type="NCBI Taxonomy" id="185008"/>
    <lineage>
        <taxon>Bacteria</taxon>
        <taxon>Bacillati</taxon>
        <taxon>Bacillota</taxon>
        <taxon>Clostridia</taxon>
        <taxon>Lachnospirales</taxon>
        <taxon>Lachnospiraceae</taxon>
        <taxon>Butyrivibrio</taxon>
    </lineage>
</organism>
<dbReference type="GO" id="GO:0016020">
    <property type="term" value="C:membrane"/>
    <property type="evidence" value="ECO:0007669"/>
    <property type="project" value="InterPro"/>
</dbReference>
<dbReference type="PANTHER" id="PTHR32089">
    <property type="entry name" value="METHYL-ACCEPTING CHEMOTAXIS PROTEIN MCPB"/>
    <property type="match status" value="1"/>
</dbReference>
<evidence type="ECO:0000259" key="6">
    <source>
        <dbReference type="PROSITE" id="PS50885"/>
    </source>
</evidence>
<sequence>MKKFLESITFQNLFVYSLILVAFISYALVVNSSMTAIVSQAVIASTNVSEVQSQESTLRQDIIHISAEINKNLGQFSAGTKLTQSDFADYDAYVADIETRISYLEGSLVATNTAEGAEQVATLRAALTEYVAGAEELEKYILGNNLAGAMGYVSTGYGTSLDNVNSALSAVEESITGLVEGMDAYLTGEKHNANAKGSVILAIVILVIIASYLLSYFRINKVVTGISKEVRTIISDIDEGRGDLTSRIQTRTNTELAMISDSFNQFMETLQGVIRDVKSGADVLTTSSGSVLSRIQNAGDNVTNTTAAMEELSASMESVATATNELQERVQVVREASDAIDVQAKAGEEKANVIKEEADVIRQEATAKKENTGVKMKELSEVLEASVAESEQVNHISELTNEILEIANKTNLLALNASIEAARAGDAGKGFAVVADEISKLAANSKETAGNIQQISDIVTTAVKTLADNAIQVIEFINENVLADYDAYVETGAKYENTALLIEEMLVNFSSGANKLNEVVGDMTERINSISSSVQESSNAINMSAASSTEIVGEIQGINEAMEKNTEVTRQLNEQTQKFEVV</sequence>
<dbReference type="PROSITE" id="PS50885">
    <property type="entry name" value="HAMP"/>
    <property type="match status" value="1"/>
</dbReference>
<comment type="similarity">
    <text evidence="2">Belongs to the methyl-accepting chemotaxis (MCP) protein family.</text>
</comment>
<feature type="transmembrane region" description="Helical" evidence="4">
    <location>
        <begin position="13"/>
        <end position="30"/>
    </location>
</feature>
<accession>A0A1D9NY99</accession>
<evidence type="ECO:0000313" key="8">
    <source>
        <dbReference type="Proteomes" id="UP000179284"/>
    </source>
</evidence>
<dbReference type="SMART" id="SM00283">
    <property type="entry name" value="MA"/>
    <property type="match status" value="1"/>
</dbReference>
<dbReference type="CDD" id="cd06225">
    <property type="entry name" value="HAMP"/>
    <property type="match status" value="1"/>
</dbReference>
<keyword evidence="4" id="KW-0472">Membrane</keyword>
<dbReference type="SUPFAM" id="SSF58104">
    <property type="entry name" value="Methyl-accepting chemotaxis protein (MCP) signaling domain"/>
    <property type="match status" value="1"/>
</dbReference>
<dbReference type="Pfam" id="PF00672">
    <property type="entry name" value="HAMP"/>
    <property type="match status" value="1"/>
</dbReference>
<dbReference type="EMBL" id="CP017831">
    <property type="protein sequence ID" value="AOZ95317.1"/>
    <property type="molecule type" value="Genomic_DNA"/>
</dbReference>
<gene>
    <name evidence="7" type="ORF">bhn_I0282</name>
</gene>
<dbReference type="PROSITE" id="PS50111">
    <property type="entry name" value="CHEMOTAXIS_TRANSDUC_2"/>
    <property type="match status" value="1"/>
</dbReference>
<dbReference type="OrthoDB" id="9760371at2"/>
<feature type="domain" description="HAMP" evidence="6">
    <location>
        <begin position="217"/>
        <end position="275"/>
    </location>
</feature>
<name>A0A1D9NY99_9FIRM</name>
<dbReference type="Gene3D" id="1.10.287.950">
    <property type="entry name" value="Methyl-accepting chemotaxis protein"/>
    <property type="match status" value="1"/>
</dbReference>
<keyword evidence="4" id="KW-0812">Transmembrane</keyword>
<dbReference type="InterPro" id="IPR003660">
    <property type="entry name" value="HAMP_dom"/>
</dbReference>
<reference evidence="8" key="1">
    <citation type="submission" date="2016-10" db="EMBL/GenBank/DDBJ databases">
        <title>The complete genome sequence of the rumen bacterium Butyrivibrio hungatei MB2003.</title>
        <authorList>
            <person name="Palevich N."/>
            <person name="Kelly W.J."/>
            <person name="Leahy S.C."/>
            <person name="Altermann E."/>
            <person name="Rakonjac J."/>
            <person name="Attwood G.T."/>
        </authorList>
    </citation>
    <scope>NUCLEOTIDE SEQUENCE [LARGE SCALE GENOMIC DNA]</scope>
    <source>
        <strain evidence="8">MB2003</strain>
    </source>
</reference>
<keyword evidence="4" id="KW-1133">Transmembrane helix</keyword>
<dbReference type="SMART" id="SM00304">
    <property type="entry name" value="HAMP"/>
    <property type="match status" value="1"/>
</dbReference>
<dbReference type="GO" id="GO:0007165">
    <property type="term" value="P:signal transduction"/>
    <property type="evidence" value="ECO:0007669"/>
    <property type="project" value="UniProtKB-KW"/>
</dbReference>
<dbReference type="AlphaFoldDB" id="A0A1D9NY99"/>
<evidence type="ECO:0000259" key="5">
    <source>
        <dbReference type="PROSITE" id="PS50111"/>
    </source>
</evidence>
<evidence type="ECO:0000256" key="4">
    <source>
        <dbReference type="SAM" id="Phobius"/>
    </source>
</evidence>
<dbReference type="KEGG" id="bhu:bhn_I0282"/>
<keyword evidence="1 3" id="KW-0807">Transducer</keyword>